<protein>
    <submittedName>
        <fullName evidence="1">Uncharacterized protein</fullName>
    </submittedName>
</protein>
<keyword evidence="2" id="KW-1185">Reference proteome</keyword>
<accession>A0A8T1QUU0</accession>
<reference evidence="1" key="1">
    <citation type="submission" date="2020-12" db="EMBL/GenBank/DDBJ databases">
        <title>WGS assembly of Carya illinoinensis cv. Pawnee.</title>
        <authorList>
            <person name="Platts A."/>
            <person name="Shu S."/>
            <person name="Wright S."/>
            <person name="Barry K."/>
            <person name="Edger P."/>
            <person name="Pires J.C."/>
            <person name="Schmutz J."/>
        </authorList>
    </citation>
    <scope>NUCLEOTIDE SEQUENCE</scope>
    <source>
        <tissue evidence="1">Leaf</tissue>
    </source>
</reference>
<comment type="caution">
    <text evidence="1">The sequence shown here is derived from an EMBL/GenBank/DDBJ whole genome shotgun (WGS) entry which is preliminary data.</text>
</comment>
<proteinExistence type="predicted"/>
<sequence length="103" mass="11372">MAVVKTVAYCLVRGWLRKRFTVFPQELGCTRLLMLKKYIGSTGQRVSKTKTLSLVPECHGDERLEELIGEKKLKQFSVKHGLGLDLLVSQSFGGGSRCSTLGG</sequence>
<evidence type="ECO:0000313" key="2">
    <source>
        <dbReference type="Proteomes" id="UP000811609"/>
    </source>
</evidence>
<dbReference type="Proteomes" id="UP000811609">
    <property type="component" value="Chromosome 4"/>
</dbReference>
<organism evidence="1 2">
    <name type="scientific">Carya illinoinensis</name>
    <name type="common">Pecan</name>
    <dbReference type="NCBI Taxonomy" id="32201"/>
    <lineage>
        <taxon>Eukaryota</taxon>
        <taxon>Viridiplantae</taxon>
        <taxon>Streptophyta</taxon>
        <taxon>Embryophyta</taxon>
        <taxon>Tracheophyta</taxon>
        <taxon>Spermatophyta</taxon>
        <taxon>Magnoliopsida</taxon>
        <taxon>eudicotyledons</taxon>
        <taxon>Gunneridae</taxon>
        <taxon>Pentapetalae</taxon>
        <taxon>rosids</taxon>
        <taxon>fabids</taxon>
        <taxon>Fagales</taxon>
        <taxon>Juglandaceae</taxon>
        <taxon>Carya</taxon>
    </lineage>
</organism>
<name>A0A8T1QUU0_CARIL</name>
<evidence type="ECO:0000313" key="1">
    <source>
        <dbReference type="EMBL" id="KAG6657721.1"/>
    </source>
</evidence>
<dbReference type="EMBL" id="CM031812">
    <property type="protein sequence ID" value="KAG6657721.1"/>
    <property type="molecule type" value="Genomic_DNA"/>
</dbReference>
<dbReference type="AlphaFoldDB" id="A0A8T1QUU0"/>
<gene>
    <name evidence="1" type="ORF">CIPAW_04G110400</name>
</gene>